<dbReference type="PANTHER" id="PTHR13789">
    <property type="entry name" value="MONOOXYGENASE"/>
    <property type="match status" value="1"/>
</dbReference>
<accession>A0A8J6C619</accession>
<evidence type="ECO:0000256" key="2">
    <source>
        <dbReference type="ARBA" id="ARBA00023033"/>
    </source>
</evidence>
<feature type="region of interest" description="Disordered" evidence="3">
    <location>
        <begin position="436"/>
        <end position="455"/>
    </location>
</feature>
<dbReference type="PANTHER" id="PTHR13789:SF309">
    <property type="entry name" value="PUTATIVE (AFU_ORTHOLOGUE AFUA_6G14510)-RELATED"/>
    <property type="match status" value="1"/>
</dbReference>
<gene>
    <name evidence="5" type="ORF">KFE25_011144</name>
</gene>
<feature type="signal peptide" evidence="4">
    <location>
        <begin position="1"/>
        <end position="19"/>
    </location>
</feature>
<dbReference type="SUPFAM" id="SSF51905">
    <property type="entry name" value="FAD/NAD(P)-binding domain"/>
    <property type="match status" value="1"/>
</dbReference>
<keyword evidence="2" id="KW-0503">Monooxygenase</keyword>
<evidence type="ECO:0000256" key="4">
    <source>
        <dbReference type="SAM" id="SignalP"/>
    </source>
</evidence>
<keyword evidence="6" id="KW-1185">Reference proteome</keyword>
<reference evidence="5" key="1">
    <citation type="submission" date="2021-05" db="EMBL/GenBank/DDBJ databases">
        <title>The genome of the haptophyte Pavlova lutheri (Diacronema luteri, Pavlovales) - a model for lipid biosynthesis in eukaryotic algae.</title>
        <authorList>
            <person name="Hulatt C.J."/>
            <person name="Posewitz M.C."/>
        </authorList>
    </citation>
    <scope>NUCLEOTIDE SEQUENCE</scope>
    <source>
        <strain evidence="5">NIVA-4/92</strain>
    </source>
</reference>
<evidence type="ECO:0008006" key="7">
    <source>
        <dbReference type="Google" id="ProtNLM"/>
    </source>
</evidence>
<dbReference type="GO" id="GO:0004497">
    <property type="term" value="F:monooxygenase activity"/>
    <property type="evidence" value="ECO:0007669"/>
    <property type="project" value="UniProtKB-KW"/>
</dbReference>
<keyword evidence="1" id="KW-0560">Oxidoreductase</keyword>
<evidence type="ECO:0000256" key="3">
    <source>
        <dbReference type="SAM" id="MobiDB-lite"/>
    </source>
</evidence>
<dbReference type="InterPro" id="IPR050493">
    <property type="entry name" value="FAD-dep_Monooxygenase_BioMet"/>
</dbReference>
<dbReference type="OMA" id="NLAQGAC"/>
<feature type="chain" id="PRO_5035218029" description="FAD-binding domain-containing protein" evidence="4">
    <location>
        <begin position="20"/>
        <end position="455"/>
    </location>
</feature>
<dbReference type="AlphaFoldDB" id="A0A8J6C619"/>
<keyword evidence="4" id="KW-0732">Signal</keyword>
<organism evidence="5 6">
    <name type="scientific">Diacronema lutheri</name>
    <name type="common">Unicellular marine alga</name>
    <name type="synonym">Monochrysis lutheri</name>
    <dbReference type="NCBI Taxonomy" id="2081491"/>
    <lineage>
        <taxon>Eukaryota</taxon>
        <taxon>Haptista</taxon>
        <taxon>Haptophyta</taxon>
        <taxon>Pavlovophyceae</taxon>
        <taxon>Pavlovales</taxon>
        <taxon>Pavlovaceae</taxon>
        <taxon>Diacronema</taxon>
    </lineage>
</organism>
<name>A0A8J6C619_DIALT</name>
<dbReference type="Gene3D" id="3.50.50.60">
    <property type="entry name" value="FAD/NAD(P)-binding domain"/>
    <property type="match status" value="2"/>
</dbReference>
<evidence type="ECO:0000313" key="6">
    <source>
        <dbReference type="Proteomes" id="UP000751190"/>
    </source>
</evidence>
<dbReference type="Proteomes" id="UP000751190">
    <property type="component" value="Unassembled WGS sequence"/>
</dbReference>
<comment type="caution">
    <text evidence="5">The sequence shown here is derived from an EMBL/GenBank/DDBJ whole genome shotgun (WGS) entry which is preliminary data.</text>
</comment>
<dbReference type="OrthoDB" id="16820at2759"/>
<dbReference type="EMBL" id="JAGTXO010000017">
    <property type="protein sequence ID" value="KAG8463147.1"/>
    <property type="molecule type" value="Genomic_DNA"/>
</dbReference>
<feature type="compositionally biased region" description="Pro residues" evidence="3">
    <location>
        <begin position="443"/>
        <end position="455"/>
    </location>
</feature>
<evidence type="ECO:0000256" key="1">
    <source>
        <dbReference type="ARBA" id="ARBA00023002"/>
    </source>
</evidence>
<proteinExistence type="predicted"/>
<dbReference type="PRINTS" id="PR00420">
    <property type="entry name" value="RNGMNOXGNASE"/>
</dbReference>
<dbReference type="InterPro" id="IPR036188">
    <property type="entry name" value="FAD/NAD-bd_sf"/>
</dbReference>
<protein>
    <recommendedName>
        <fullName evidence="7">FAD-binding domain-containing protein</fullName>
    </recommendedName>
</protein>
<sequence length="455" mass="45506">MAPKRALVVGSGLGALASAAMLERAGWQVVVRAQEYAALAFDDALGIWSPALAALRAWLGASRCDALASAGRFVGAVDGYHDGRGRQLCGPATDLGEGTGERPALLFLPRSALLRELRGACGAGVRFDARAGSGVTAAELRSELEGSWHMIVGADGSDSTVRSTLVPRGAVPTALGFHVYRGVATAPLAAGADASEPLLPRGRSFQAWSTSATRFAAVPTTSPACAAHAPPLDAAAWFATSRGPPPAAGDVRAAVRALAAAHFAPYAAALVDATQDAHLAPPIAARAHSPGLLRGAHGRIARAAPGGAGGGGGGGDGSDGAAVALVGDAAWTLDPILAQGGGVAIEDAAELAACTAAWAPAHGAGALDAALRAYEAARRPRLRALAAISLLPDALGQMAGLPASLRDGLLAALPRTLSSAAFEVAMHASLAPAPLAGRWRYDPPQPPPRGAPAGR</sequence>
<evidence type="ECO:0000313" key="5">
    <source>
        <dbReference type="EMBL" id="KAG8463147.1"/>
    </source>
</evidence>